<dbReference type="Pfam" id="PF08241">
    <property type="entry name" value="Methyltransf_11"/>
    <property type="match status" value="1"/>
</dbReference>
<reference evidence="4 5" key="1">
    <citation type="submission" date="2024-02" db="EMBL/GenBank/DDBJ databases">
        <authorList>
            <person name="Chen Y."/>
            <person name="Shah S."/>
            <person name="Dougan E. K."/>
            <person name="Thang M."/>
            <person name="Chan C."/>
        </authorList>
    </citation>
    <scope>NUCLEOTIDE SEQUENCE [LARGE SCALE GENOMIC DNA]</scope>
</reference>
<dbReference type="EMBL" id="CAXAMN010024306">
    <property type="protein sequence ID" value="CAK9085507.1"/>
    <property type="molecule type" value="Genomic_DNA"/>
</dbReference>
<feature type="region of interest" description="Disordered" evidence="1">
    <location>
        <begin position="43"/>
        <end position="68"/>
    </location>
</feature>
<evidence type="ECO:0000259" key="3">
    <source>
        <dbReference type="Pfam" id="PF08241"/>
    </source>
</evidence>
<evidence type="ECO:0000313" key="5">
    <source>
        <dbReference type="Proteomes" id="UP001642484"/>
    </source>
</evidence>
<gene>
    <name evidence="4" type="ORF">CCMP2556_LOCUS41518</name>
</gene>
<feature type="domain" description="Methyltransferase type 11" evidence="3">
    <location>
        <begin position="142"/>
        <end position="238"/>
    </location>
</feature>
<evidence type="ECO:0000256" key="2">
    <source>
        <dbReference type="SAM" id="SignalP"/>
    </source>
</evidence>
<dbReference type="InterPro" id="IPR013216">
    <property type="entry name" value="Methyltransf_11"/>
</dbReference>
<protein>
    <recommendedName>
        <fullName evidence="3">Methyltransferase type 11 domain-containing protein</fullName>
    </recommendedName>
</protein>
<keyword evidence="5" id="KW-1185">Reference proteome</keyword>
<dbReference type="PANTHER" id="PTHR45036:SF1">
    <property type="entry name" value="METHYLTRANSFERASE LIKE 7A"/>
    <property type="match status" value="1"/>
</dbReference>
<dbReference type="SUPFAM" id="SSF53335">
    <property type="entry name" value="S-adenosyl-L-methionine-dependent methyltransferases"/>
    <property type="match status" value="1"/>
</dbReference>
<dbReference type="Proteomes" id="UP001642484">
    <property type="component" value="Unassembled WGS sequence"/>
</dbReference>
<organism evidence="4 5">
    <name type="scientific">Durusdinium trenchii</name>
    <dbReference type="NCBI Taxonomy" id="1381693"/>
    <lineage>
        <taxon>Eukaryota</taxon>
        <taxon>Sar</taxon>
        <taxon>Alveolata</taxon>
        <taxon>Dinophyceae</taxon>
        <taxon>Suessiales</taxon>
        <taxon>Symbiodiniaceae</taxon>
        <taxon>Durusdinium</taxon>
    </lineage>
</organism>
<dbReference type="PANTHER" id="PTHR45036">
    <property type="entry name" value="METHYLTRANSFERASE LIKE 7B"/>
    <property type="match status" value="1"/>
</dbReference>
<dbReference type="InterPro" id="IPR052356">
    <property type="entry name" value="Thiol_S-MT"/>
</dbReference>
<evidence type="ECO:0000256" key="1">
    <source>
        <dbReference type="SAM" id="MobiDB-lite"/>
    </source>
</evidence>
<feature type="chain" id="PRO_5046374143" description="Methyltransferase type 11 domain-containing protein" evidence="2">
    <location>
        <begin position="27"/>
        <end position="321"/>
    </location>
</feature>
<sequence length="321" mass="35360">MAPQSRLSWIVVCFCVLLIALPGCEQWSFLSSQRLSRGSYFRSRPRRPLRNSNPKDEGMTPKLPESEPCTCSECWRSSLLRGLGGTAAGVGLVWASNQSPEKLSQKFLVQEMAGMANYERTVRQRKEQIFQKAIPPGVERLVEVGVGAGVNFPYFKNAGVNEVIAVEPNLNFLQSAEAAAKSADIQLQVRQGVMEEMPFPDGSMDVVVGTLLLCSVQDLQRSIAEVKRVLRPGGRYIFTEHVAAKQGDWLRSAQDLLDPLQQAFAAGCHLTRQPLPLIRETFPTVSAESWSLFDDEFAGDGKAALPPHFLLAPHISGYAEA</sequence>
<dbReference type="Gene3D" id="3.40.50.150">
    <property type="entry name" value="Vaccinia Virus protein VP39"/>
    <property type="match status" value="1"/>
</dbReference>
<comment type="caution">
    <text evidence="4">The sequence shown here is derived from an EMBL/GenBank/DDBJ whole genome shotgun (WGS) entry which is preliminary data.</text>
</comment>
<evidence type="ECO:0000313" key="4">
    <source>
        <dbReference type="EMBL" id="CAK9085507.1"/>
    </source>
</evidence>
<keyword evidence="2" id="KW-0732">Signal</keyword>
<accession>A0ABP0QES7</accession>
<name>A0ABP0QES7_9DINO</name>
<feature type="signal peptide" evidence="2">
    <location>
        <begin position="1"/>
        <end position="26"/>
    </location>
</feature>
<proteinExistence type="predicted"/>
<dbReference type="CDD" id="cd02440">
    <property type="entry name" value="AdoMet_MTases"/>
    <property type="match status" value="1"/>
</dbReference>
<dbReference type="InterPro" id="IPR029063">
    <property type="entry name" value="SAM-dependent_MTases_sf"/>
</dbReference>